<dbReference type="STRING" id="1206466.K0KEW0"/>
<comment type="caution">
    <text evidence="2">The sequence shown here is derived from an EMBL/GenBank/DDBJ whole genome shotgun (WGS) entry which is preliminary data.</text>
</comment>
<proteinExistence type="predicted"/>
<dbReference type="InterPro" id="IPR019034">
    <property type="entry name" value="UPF0390"/>
</dbReference>
<keyword evidence="3" id="KW-1185">Reference proteome</keyword>
<dbReference type="EMBL" id="CAIF01000005">
    <property type="protein sequence ID" value="CCH40747.1"/>
    <property type="molecule type" value="Genomic_DNA"/>
</dbReference>
<dbReference type="eggNOG" id="ENOG502S53E">
    <property type="taxonomic scope" value="Eukaryota"/>
</dbReference>
<feature type="compositionally biased region" description="Basic residues" evidence="1">
    <location>
        <begin position="1"/>
        <end position="20"/>
    </location>
</feature>
<reference evidence="2 3" key="1">
    <citation type="journal article" date="2012" name="Eukaryot. Cell">
        <title>Draft genome sequence of Wickerhamomyces ciferrii NRRL Y-1031 F-60-10.</title>
        <authorList>
            <person name="Schneider J."/>
            <person name="Andrea H."/>
            <person name="Blom J."/>
            <person name="Jaenicke S."/>
            <person name="Ruckert C."/>
            <person name="Schorsch C."/>
            <person name="Szczepanowski R."/>
            <person name="Farwick M."/>
            <person name="Goesmann A."/>
            <person name="Puhler A."/>
            <person name="Schaffer S."/>
            <person name="Tauch A."/>
            <person name="Kohler T."/>
            <person name="Brinkrolf K."/>
        </authorList>
    </citation>
    <scope>NUCLEOTIDE SEQUENCE [LARGE SCALE GENOMIC DNA]</scope>
    <source>
        <strain evidence="3">ATCC 14091 / BCRC 22168 / CBS 111 / JCM 3599 / NBRC 0793 / NRRL Y-1031 F-60-10</strain>
    </source>
</reference>
<sequence length="93" mass="10697">MPQKALKVKPKEKKRERITKKQQNPKNYAPKIIKAKNPKVAAMDKLSKVHSVTTSTEKLIASRVGHLELLTGSRREIERQQKLEKKKAAEKKK</sequence>
<dbReference type="FunCoup" id="K0KEW0">
    <property type="interactions" value="51"/>
</dbReference>
<dbReference type="Proteomes" id="UP000009328">
    <property type="component" value="Unassembled WGS sequence"/>
</dbReference>
<evidence type="ECO:0000313" key="3">
    <source>
        <dbReference type="Proteomes" id="UP000009328"/>
    </source>
</evidence>
<name>K0KEW0_WICCF</name>
<dbReference type="AlphaFoldDB" id="K0KEW0"/>
<dbReference type="Pfam" id="PF09495">
    <property type="entry name" value="DUF2462"/>
    <property type="match status" value="1"/>
</dbReference>
<feature type="region of interest" description="Disordered" evidence="1">
    <location>
        <begin position="1"/>
        <end position="28"/>
    </location>
</feature>
<dbReference type="InParanoid" id="K0KEW0"/>
<gene>
    <name evidence="2" type="ORF">BN7_281</name>
</gene>
<evidence type="ECO:0000313" key="2">
    <source>
        <dbReference type="EMBL" id="CCH40747.1"/>
    </source>
</evidence>
<accession>K0KEW0</accession>
<protein>
    <submittedName>
        <fullName evidence="2">Uncharacterized protein</fullName>
    </submittedName>
</protein>
<dbReference type="HOGENOM" id="CLU_157438_0_0_1"/>
<organism evidence="2 3">
    <name type="scientific">Wickerhamomyces ciferrii (strain ATCC 14091 / BCRC 22168 / CBS 111 / JCM 3599 / NBRC 0793 / NRRL Y-1031 F-60-10)</name>
    <name type="common">Yeast</name>
    <name type="synonym">Pichia ciferrii</name>
    <dbReference type="NCBI Taxonomy" id="1206466"/>
    <lineage>
        <taxon>Eukaryota</taxon>
        <taxon>Fungi</taxon>
        <taxon>Dikarya</taxon>
        <taxon>Ascomycota</taxon>
        <taxon>Saccharomycotina</taxon>
        <taxon>Saccharomycetes</taxon>
        <taxon>Phaffomycetales</taxon>
        <taxon>Wickerhamomycetaceae</taxon>
        <taxon>Wickerhamomyces</taxon>
    </lineage>
</organism>
<evidence type="ECO:0000256" key="1">
    <source>
        <dbReference type="SAM" id="MobiDB-lite"/>
    </source>
</evidence>